<dbReference type="PANTHER" id="PTHR43673">
    <property type="entry name" value="NAD(P)H NITROREDUCTASE YDGI-RELATED"/>
    <property type="match status" value="1"/>
</dbReference>
<evidence type="ECO:0000256" key="5">
    <source>
        <dbReference type="ARBA" id="ARBA00023002"/>
    </source>
</evidence>
<keyword evidence="5" id="KW-0560">Oxidoreductase</keyword>
<reference evidence="7" key="2">
    <citation type="submission" date="2020-09" db="EMBL/GenBank/DDBJ databases">
        <authorList>
            <person name="Sun Q."/>
            <person name="Kim S."/>
        </authorList>
    </citation>
    <scope>NUCLEOTIDE SEQUENCE</scope>
    <source>
        <strain evidence="7">KCTC 23732</strain>
    </source>
</reference>
<dbReference type="Gene3D" id="3.40.109.10">
    <property type="entry name" value="NADH Oxidase"/>
    <property type="match status" value="1"/>
</dbReference>
<organism evidence="7 8">
    <name type="scientific">Advenella faeciporci</name>
    <dbReference type="NCBI Taxonomy" id="797535"/>
    <lineage>
        <taxon>Bacteria</taxon>
        <taxon>Pseudomonadati</taxon>
        <taxon>Pseudomonadota</taxon>
        <taxon>Betaproteobacteria</taxon>
        <taxon>Burkholderiales</taxon>
        <taxon>Alcaligenaceae</taxon>
    </lineage>
</organism>
<protein>
    <submittedName>
        <fullName evidence="7">Nitroreductase</fullName>
    </submittedName>
</protein>
<dbReference type="InterPro" id="IPR029479">
    <property type="entry name" value="Nitroreductase"/>
</dbReference>
<comment type="cofactor">
    <cofactor evidence="1">
        <name>FMN</name>
        <dbReference type="ChEBI" id="CHEBI:58210"/>
    </cofactor>
</comment>
<evidence type="ECO:0000259" key="6">
    <source>
        <dbReference type="Pfam" id="PF00881"/>
    </source>
</evidence>
<dbReference type="SUPFAM" id="SSF55469">
    <property type="entry name" value="FMN-dependent nitroreductase-like"/>
    <property type="match status" value="1"/>
</dbReference>
<dbReference type="InterPro" id="IPR000415">
    <property type="entry name" value="Nitroreductase-like"/>
</dbReference>
<sequence>MDTIEHSPQNTALAAITSRKSIRGFLPDAIPAPVLHTLLQTASRAPSGSNIQPWKVHVVSGQARDALSAALLDAFHANTPNQCEYQYYPKEWREPYLARRRENGWSLYNILGIQKGDKAAMQRQHARNFEFFDAPVVLFVTLDNNMEQGSWLDTGMFIQNIMIAARALGLHTCPQVALVNYPAIVKQHLSIPAEQTLVCGISLGYEDTSNPANKLQTTRVPLEEFVTFHE</sequence>
<comment type="similarity">
    <text evidence="2">Belongs to the nitroreductase family.</text>
</comment>
<dbReference type="AlphaFoldDB" id="A0A918MYQ7"/>
<dbReference type="PANTHER" id="PTHR43673:SF2">
    <property type="entry name" value="NITROREDUCTASE"/>
    <property type="match status" value="1"/>
</dbReference>
<keyword evidence="8" id="KW-1185">Reference proteome</keyword>
<proteinExistence type="inferred from homology"/>
<evidence type="ECO:0000256" key="3">
    <source>
        <dbReference type="ARBA" id="ARBA00022630"/>
    </source>
</evidence>
<evidence type="ECO:0000313" key="8">
    <source>
        <dbReference type="Proteomes" id="UP000608345"/>
    </source>
</evidence>
<dbReference type="Proteomes" id="UP000608345">
    <property type="component" value="Unassembled WGS sequence"/>
</dbReference>
<comment type="caution">
    <text evidence="7">The sequence shown here is derived from an EMBL/GenBank/DDBJ whole genome shotgun (WGS) entry which is preliminary data.</text>
</comment>
<dbReference type="Pfam" id="PF00881">
    <property type="entry name" value="Nitroreductase"/>
    <property type="match status" value="1"/>
</dbReference>
<evidence type="ECO:0000256" key="1">
    <source>
        <dbReference type="ARBA" id="ARBA00001917"/>
    </source>
</evidence>
<evidence type="ECO:0000256" key="2">
    <source>
        <dbReference type="ARBA" id="ARBA00007118"/>
    </source>
</evidence>
<keyword evidence="4" id="KW-0288">FMN</keyword>
<evidence type="ECO:0000256" key="4">
    <source>
        <dbReference type="ARBA" id="ARBA00022643"/>
    </source>
</evidence>
<accession>A0A918MYQ7</accession>
<dbReference type="GO" id="GO:0016491">
    <property type="term" value="F:oxidoreductase activity"/>
    <property type="evidence" value="ECO:0007669"/>
    <property type="project" value="UniProtKB-KW"/>
</dbReference>
<reference evidence="7" key="1">
    <citation type="journal article" date="2014" name="Int. J. Syst. Evol. Microbiol.">
        <title>Complete genome sequence of Corynebacterium casei LMG S-19264T (=DSM 44701T), isolated from a smear-ripened cheese.</title>
        <authorList>
            <consortium name="US DOE Joint Genome Institute (JGI-PGF)"/>
            <person name="Walter F."/>
            <person name="Albersmeier A."/>
            <person name="Kalinowski J."/>
            <person name="Ruckert C."/>
        </authorList>
    </citation>
    <scope>NUCLEOTIDE SEQUENCE</scope>
    <source>
        <strain evidence="7">KCTC 23732</strain>
    </source>
</reference>
<dbReference type="CDD" id="cd02136">
    <property type="entry name" value="PnbA_NfnB-like"/>
    <property type="match status" value="1"/>
</dbReference>
<feature type="domain" description="Nitroreductase" evidence="6">
    <location>
        <begin position="16"/>
        <end position="205"/>
    </location>
</feature>
<keyword evidence="3" id="KW-0285">Flavoprotein</keyword>
<gene>
    <name evidence="7" type="ORF">GCM10011450_16120</name>
</gene>
<evidence type="ECO:0000313" key="7">
    <source>
        <dbReference type="EMBL" id="GGW87029.1"/>
    </source>
</evidence>
<dbReference type="RefSeq" id="WP_189384983.1">
    <property type="nucleotide sequence ID" value="NZ_BAABFY010000014.1"/>
</dbReference>
<dbReference type="EMBL" id="BMYS01000010">
    <property type="protein sequence ID" value="GGW87029.1"/>
    <property type="molecule type" value="Genomic_DNA"/>
</dbReference>
<name>A0A918MYQ7_9BURK</name>